<evidence type="ECO:0000259" key="4">
    <source>
        <dbReference type="Pfam" id="PF01478"/>
    </source>
</evidence>
<accession>A0A5N8XRG0</accession>
<dbReference type="EMBL" id="VJZC01000356">
    <property type="protein sequence ID" value="MPY61959.1"/>
    <property type="molecule type" value="Genomic_DNA"/>
</dbReference>
<evidence type="ECO:0000256" key="2">
    <source>
        <dbReference type="RuleBase" id="RU003793"/>
    </source>
</evidence>
<dbReference type="PRINTS" id="PR00864">
    <property type="entry name" value="PREPILNPTASE"/>
</dbReference>
<dbReference type="PANTHER" id="PTHR30487:SF0">
    <property type="entry name" value="PREPILIN LEADER PEPTIDASE_N-METHYLTRANSFERASE-RELATED"/>
    <property type="match status" value="1"/>
</dbReference>
<evidence type="ECO:0000313" key="6">
    <source>
        <dbReference type="Proteomes" id="UP000400924"/>
    </source>
</evidence>
<gene>
    <name evidence="5" type="ORF">FNH08_33905</name>
</gene>
<feature type="domain" description="Prepilin type IV endopeptidase peptidase" evidence="4">
    <location>
        <begin position="102"/>
        <end position="206"/>
    </location>
</feature>
<dbReference type="GO" id="GO:0005886">
    <property type="term" value="C:plasma membrane"/>
    <property type="evidence" value="ECO:0007669"/>
    <property type="project" value="TreeGrafter"/>
</dbReference>
<dbReference type="OrthoDB" id="2087435at2"/>
<dbReference type="GO" id="GO:0004190">
    <property type="term" value="F:aspartic-type endopeptidase activity"/>
    <property type="evidence" value="ECO:0007669"/>
    <property type="project" value="InterPro"/>
</dbReference>
<evidence type="ECO:0000256" key="1">
    <source>
        <dbReference type="ARBA" id="ARBA00005801"/>
    </source>
</evidence>
<feature type="transmembrane region" description="Helical" evidence="3">
    <location>
        <begin position="6"/>
        <end position="26"/>
    </location>
</feature>
<evidence type="ECO:0000256" key="3">
    <source>
        <dbReference type="SAM" id="Phobius"/>
    </source>
</evidence>
<proteinExistence type="inferred from homology"/>
<dbReference type="InterPro" id="IPR014032">
    <property type="entry name" value="Peptidase_A24A_bac"/>
</dbReference>
<feature type="transmembrane region" description="Helical" evidence="3">
    <location>
        <begin position="150"/>
        <end position="169"/>
    </location>
</feature>
<feature type="transmembrane region" description="Helical" evidence="3">
    <location>
        <begin position="77"/>
        <end position="102"/>
    </location>
</feature>
<name>A0A5N8XRG0_9ACTN</name>
<dbReference type="Gene3D" id="1.20.120.1220">
    <property type="match status" value="1"/>
</dbReference>
<reference evidence="5 6" key="1">
    <citation type="submission" date="2019-07" db="EMBL/GenBank/DDBJ databases">
        <title>New species of Amycolatopsis and Streptomyces.</title>
        <authorList>
            <person name="Duangmal K."/>
            <person name="Teo W.F.A."/>
            <person name="Lipun K."/>
        </authorList>
    </citation>
    <scope>NUCLEOTIDE SEQUENCE [LARGE SCALE GENOMIC DNA]</scope>
    <source>
        <strain evidence="5 6">NBRC 106415</strain>
    </source>
</reference>
<protein>
    <submittedName>
        <fullName evidence="5">Prepilin peptidase</fullName>
    </submittedName>
</protein>
<keyword evidence="3" id="KW-0812">Transmembrane</keyword>
<comment type="caution">
    <text evidence="5">The sequence shown here is derived from an EMBL/GenBank/DDBJ whole genome shotgun (WGS) entry which is preliminary data.</text>
</comment>
<dbReference type="PANTHER" id="PTHR30487">
    <property type="entry name" value="TYPE 4 PREPILIN-LIKE PROTEINS LEADER PEPTIDE-PROCESSING ENZYME"/>
    <property type="match status" value="1"/>
</dbReference>
<feature type="transmembrane region" description="Helical" evidence="3">
    <location>
        <begin position="222"/>
        <end position="239"/>
    </location>
</feature>
<dbReference type="GO" id="GO:0006465">
    <property type="term" value="P:signal peptide processing"/>
    <property type="evidence" value="ECO:0007669"/>
    <property type="project" value="TreeGrafter"/>
</dbReference>
<sequence>MPVLRVAVAFVSGILVGAAMRPMVFARSVPRGEPLRTACPACGAVLLPSAGGTLQLVRGRCAACRERIPAAPGVSEVLTAVVFASLAASGMTGWTAAAHYWLAACGTALVMIDVAAHRLPDVLTLPASVGTLVLLASAAVAGEPGSLTRALTAAAALGGVYLLLVAGGMGMGDVKLAPAVGALLGWHSWSAVILGTFVGFALAAVFSVVLLATRRATRKDHVAFGPFVLGGALAVSTLLSG</sequence>
<evidence type="ECO:0000313" key="5">
    <source>
        <dbReference type="EMBL" id="MPY61959.1"/>
    </source>
</evidence>
<comment type="similarity">
    <text evidence="1 2">Belongs to the peptidase A24 family.</text>
</comment>
<dbReference type="InterPro" id="IPR050882">
    <property type="entry name" value="Prepilin_peptidase/N-MTase"/>
</dbReference>
<feature type="transmembrane region" description="Helical" evidence="3">
    <location>
        <begin position="189"/>
        <end position="210"/>
    </location>
</feature>
<keyword evidence="6" id="KW-1185">Reference proteome</keyword>
<dbReference type="InterPro" id="IPR000045">
    <property type="entry name" value="Prepilin_IV_endopep_pep"/>
</dbReference>
<keyword evidence="3" id="KW-0472">Membrane</keyword>
<dbReference type="Pfam" id="PF01478">
    <property type="entry name" value="Peptidase_A24"/>
    <property type="match status" value="1"/>
</dbReference>
<keyword evidence="3" id="KW-1133">Transmembrane helix</keyword>
<feature type="transmembrane region" description="Helical" evidence="3">
    <location>
        <begin position="122"/>
        <end position="141"/>
    </location>
</feature>
<dbReference type="RefSeq" id="WP_152775354.1">
    <property type="nucleotide sequence ID" value="NZ_VJZC01000356.1"/>
</dbReference>
<dbReference type="AlphaFoldDB" id="A0A5N8XRG0"/>
<organism evidence="5 6">
    <name type="scientific">Streptomyces spongiae</name>
    <dbReference type="NCBI Taxonomy" id="565072"/>
    <lineage>
        <taxon>Bacteria</taxon>
        <taxon>Bacillati</taxon>
        <taxon>Actinomycetota</taxon>
        <taxon>Actinomycetes</taxon>
        <taxon>Kitasatosporales</taxon>
        <taxon>Streptomycetaceae</taxon>
        <taxon>Streptomyces</taxon>
    </lineage>
</organism>
<dbReference type="Proteomes" id="UP000400924">
    <property type="component" value="Unassembled WGS sequence"/>
</dbReference>